<keyword evidence="2" id="KW-1185">Reference proteome</keyword>
<comment type="caution">
    <text evidence="1">The sequence shown here is derived from an EMBL/GenBank/DDBJ whole genome shotgun (WGS) entry which is preliminary data.</text>
</comment>
<reference evidence="2" key="1">
    <citation type="journal article" date="2023" name="Front. Plant Sci.">
        <title>Chromosomal-level genome assembly of Melastoma candidum provides insights into trichome evolution.</title>
        <authorList>
            <person name="Zhong Y."/>
            <person name="Wu W."/>
            <person name="Sun C."/>
            <person name="Zou P."/>
            <person name="Liu Y."/>
            <person name="Dai S."/>
            <person name="Zhou R."/>
        </authorList>
    </citation>
    <scope>NUCLEOTIDE SEQUENCE [LARGE SCALE GENOMIC DNA]</scope>
</reference>
<sequence>MEKQRLIMLLALISAACVSILCNSGLTEAIESPHYKIVLLESDFHVRLYSKSVWISAAVDDLSFEKATLCGYARLFAYTQGANLNSSWLPPTVPVVTALLPGAGPLNSSAYSVRLYLPSKFQAELPSPFPELDLKPYIWPIRCVAVRRFYGFATNKSVVKEAGRLARSLSKSNITTGDRGYSVAQYSPPLQIIGRVNEVWVDVTLDEIDGCGTESETAGASAD</sequence>
<protein>
    <submittedName>
        <fullName evidence="1">Uncharacterized protein</fullName>
    </submittedName>
</protein>
<accession>A0ACB9NZ50</accession>
<evidence type="ECO:0000313" key="1">
    <source>
        <dbReference type="EMBL" id="KAI4341391.1"/>
    </source>
</evidence>
<evidence type="ECO:0000313" key="2">
    <source>
        <dbReference type="Proteomes" id="UP001057402"/>
    </source>
</evidence>
<dbReference type="Proteomes" id="UP001057402">
    <property type="component" value="Chromosome 7"/>
</dbReference>
<proteinExistence type="predicted"/>
<organism evidence="1 2">
    <name type="scientific">Melastoma candidum</name>
    <dbReference type="NCBI Taxonomy" id="119954"/>
    <lineage>
        <taxon>Eukaryota</taxon>
        <taxon>Viridiplantae</taxon>
        <taxon>Streptophyta</taxon>
        <taxon>Embryophyta</taxon>
        <taxon>Tracheophyta</taxon>
        <taxon>Spermatophyta</taxon>
        <taxon>Magnoliopsida</taxon>
        <taxon>eudicotyledons</taxon>
        <taxon>Gunneridae</taxon>
        <taxon>Pentapetalae</taxon>
        <taxon>rosids</taxon>
        <taxon>malvids</taxon>
        <taxon>Myrtales</taxon>
        <taxon>Melastomataceae</taxon>
        <taxon>Melastomatoideae</taxon>
        <taxon>Melastomateae</taxon>
        <taxon>Melastoma</taxon>
    </lineage>
</organism>
<name>A0ACB9NZ50_9MYRT</name>
<gene>
    <name evidence="1" type="ORF">MLD38_026121</name>
</gene>
<dbReference type="EMBL" id="CM042886">
    <property type="protein sequence ID" value="KAI4341391.1"/>
    <property type="molecule type" value="Genomic_DNA"/>
</dbReference>